<evidence type="ECO:0000313" key="3">
    <source>
        <dbReference type="Proteomes" id="UP000326641"/>
    </source>
</evidence>
<dbReference type="EMBL" id="UXAT02000027">
    <property type="protein sequence ID" value="VUX47030.1"/>
    <property type="molecule type" value="Genomic_DNA"/>
</dbReference>
<name>A0A564WEX2_9PROT</name>
<protein>
    <submittedName>
        <fullName evidence="2">Uncharacterized protein</fullName>
    </submittedName>
</protein>
<keyword evidence="3" id="KW-1185">Reference proteome</keyword>
<proteinExistence type="predicted"/>
<reference evidence="2" key="1">
    <citation type="submission" date="2018-11" db="EMBL/GenBank/DDBJ databases">
        <authorList>
            <person name="Onetto C."/>
        </authorList>
    </citation>
    <scope>NUCLEOTIDE SEQUENCE [LARGE SCALE GENOMIC DNA]</scope>
</reference>
<feature type="compositionally biased region" description="Basic and acidic residues" evidence="1">
    <location>
        <begin position="491"/>
        <end position="513"/>
    </location>
</feature>
<accession>A0A564WEX2</accession>
<dbReference type="AlphaFoldDB" id="A0A564WEX2"/>
<comment type="caution">
    <text evidence="2">The sequence shown here is derived from an EMBL/GenBank/DDBJ whole genome shotgun (WGS) entry which is preliminary data.</text>
</comment>
<gene>
    <name evidence="2" type="ORF">DF3PA_330001</name>
</gene>
<evidence type="ECO:0000313" key="2">
    <source>
        <dbReference type="EMBL" id="VUX47030.1"/>
    </source>
</evidence>
<evidence type="ECO:0000256" key="1">
    <source>
        <dbReference type="SAM" id="MobiDB-lite"/>
    </source>
</evidence>
<organism evidence="2 3">
    <name type="scientific">Candidatus Defluviicoccus seviourii</name>
    <dbReference type="NCBI Taxonomy" id="2565273"/>
    <lineage>
        <taxon>Bacteria</taxon>
        <taxon>Pseudomonadati</taxon>
        <taxon>Pseudomonadota</taxon>
        <taxon>Alphaproteobacteria</taxon>
        <taxon>Rhodospirillales</taxon>
        <taxon>Rhodospirillaceae</taxon>
        <taxon>Defluviicoccus</taxon>
    </lineage>
</organism>
<sequence>MNVEYALPDWTRAEIDALLTRAIFDPATRGRVRFHHRSTQEYLAACWLIRRQAEGVPIGKMRDLVIGEVFGTDYAVPSMHGIAGWLASKLPELRGDLFKVAPEIPLFEGDSAQFPIEDREAILRRLASRFRSGMRLPWGYGGSPYHRFADPRLAPLTLQLLQSERAQIHTIDLLLRLVEAGRIAECADAALAIARDETSESGTRALAIRAAVAAGDDHTRQALRDLACSAVTLEENITSELFDALCPQELSPRECLALVQKTTNRPGYTPLLQRYVKKIIIGRSQPHQLPEVLEILLDQARQEPMITCYDMLSGEDTGVISQRFAWSADAIYAVLKRLHACDGIAANAAGLIARAYERLIRCTYVRIQDVPEPPTDEPIQWTDEIRKAIFRRIVDSLKSLSSLSVVLDGVDHRWFWLAERDLDWLLHEVSAVDDPPTKAGFFELILNVWRDAGRPEDRVVAIRAALENCNPDDRLRQLVEQRLAPPSTEEPAWKKQQREAKQQREQQEREQLTKNKKELELRIQGLRDATDFDALAWCYEQMHHSRRDPGWTNLQRDFGPEIATAVRDGFKKFWRLWGPLLPFENPEQNRTAVAVYLGLEGLELAFAEGMSAAALTPDDAEAACRYALHHLNGFPDWFEEFADVHRQVVARVVSRQLRAELAPDHASDAFASTVSAVRFGPENVRRLCAPTIAEELEKAIFGSRHALKYALEIVIRYDQAAQRTITSLANRALQAGPTSAELGAAILVLGAWLQVDPDAALEYLERQRQVDDNAAKILFLALASHFGSDWRPEAPLRTETWTPEVLERLVRLSLIHIDLAEDNPRREGGYTPNARDDAEDFRRWIMDLLGKREGQAAHDALRRLANDPHLPEVWRNHFEATAAKHAENATERPPWSEAQVVQFAALHERDPATAEELFRIALDRLDDIKADIERGDFSDRALFKPGMAEEAMQKWLAGRLERESRRRYSVVREEDVDQRKKPDIRLHNPRAGYVSVEIKPVDRGRYTLSELMGALENQLVGQYMHAAGSRHGALVIGMLEVRRWDPGDGSGKIDFAGLIERLNERGAALVRTRSDIDGLKVIGIDFSHS</sequence>
<dbReference type="Proteomes" id="UP000326641">
    <property type="component" value="Unassembled WGS sequence"/>
</dbReference>
<feature type="region of interest" description="Disordered" evidence="1">
    <location>
        <begin position="485"/>
        <end position="513"/>
    </location>
</feature>